<gene>
    <name evidence="2" type="ORF">DdX_18273</name>
</gene>
<name>A0AAD4MK69_9BILA</name>
<feature type="transmembrane region" description="Helical" evidence="1">
    <location>
        <begin position="101"/>
        <end position="119"/>
    </location>
</feature>
<feature type="transmembrane region" description="Helical" evidence="1">
    <location>
        <begin position="297"/>
        <end position="320"/>
    </location>
</feature>
<keyword evidence="1" id="KW-0812">Transmembrane</keyword>
<evidence type="ECO:0000313" key="2">
    <source>
        <dbReference type="EMBL" id="KAI1697811.1"/>
    </source>
</evidence>
<keyword evidence="1" id="KW-1133">Transmembrane helix</keyword>
<organism evidence="2 3">
    <name type="scientific">Ditylenchus destructor</name>
    <dbReference type="NCBI Taxonomy" id="166010"/>
    <lineage>
        <taxon>Eukaryota</taxon>
        <taxon>Metazoa</taxon>
        <taxon>Ecdysozoa</taxon>
        <taxon>Nematoda</taxon>
        <taxon>Chromadorea</taxon>
        <taxon>Rhabditida</taxon>
        <taxon>Tylenchina</taxon>
        <taxon>Tylenchomorpha</taxon>
        <taxon>Sphaerularioidea</taxon>
        <taxon>Anguinidae</taxon>
        <taxon>Anguininae</taxon>
        <taxon>Ditylenchus</taxon>
    </lineage>
</organism>
<keyword evidence="3" id="KW-1185">Reference proteome</keyword>
<dbReference type="Proteomes" id="UP001201812">
    <property type="component" value="Unassembled WGS sequence"/>
</dbReference>
<feature type="transmembrane region" description="Helical" evidence="1">
    <location>
        <begin position="257"/>
        <end position="285"/>
    </location>
</feature>
<feature type="transmembrane region" description="Helical" evidence="1">
    <location>
        <begin position="213"/>
        <end position="236"/>
    </location>
</feature>
<dbReference type="EMBL" id="JAKKPZ010000249">
    <property type="protein sequence ID" value="KAI1697811.1"/>
    <property type="molecule type" value="Genomic_DNA"/>
</dbReference>
<reference evidence="2" key="1">
    <citation type="submission" date="2022-01" db="EMBL/GenBank/DDBJ databases">
        <title>Genome Sequence Resource for Two Populations of Ditylenchus destructor, the Migratory Endoparasitic Phytonematode.</title>
        <authorList>
            <person name="Zhang H."/>
            <person name="Lin R."/>
            <person name="Xie B."/>
        </authorList>
    </citation>
    <scope>NUCLEOTIDE SEQUENCE</scope>
    <source>
        <strain evidence="2">BazhouSP</strain>
    </source>
</reference>
<feature type="transmembrane region" description="Helical" evidence="1">
    <location>
        <begin position="60"/>
        <end position="81"/>
    </location>
</feature>
<comment type="caution">
    <text evidence="2">The sequence shown here is derived from an EMBL/GenBank/DDBJ whole genome shotgun (WGS) entry which is preliminary data.</text>
</comment>
<accession>A0AAD4MK69</accession>
<keyword evidence="1" id="KW-0472">Membrane</keyword>
<proteinExistence type="predicted"/>
<evidence type="ECO:0000256" key="1">
    <source>
        <dbReference type="SAM" id="Phobius"/>
    </source>
</evidence>
<feature type="transmembrane region" description="Helical" evidence="1">
    <location>
        <begin position="25"/>
        <end position="48"/>
    </location>
</feature>
<feature type="transmembrane region" description="Helical" evidence="1">
    <location>
        <begin position="150"/>
        <end position="171"/>
    </location>
</feature>
<evidence type="ECO:0000313" key="3">
    <source>
        <dbReference type="Proteomes" id="UP001201812"/>
    </source>
</evidence>
<protein>
    <submittedName>
        <fullName evidence="2">Serpentine type 7TM GPCR chemoreceptor srh domain-containing protein</fullName>
    </submittedName>
</protein>
<dbReference type="PANTHER" id="PTHR22943:SF248">
    <property type="entry name" value="SEVEN TM RECEPTOR"/>
    <property type="match status" value="1"/>
</dbReference>
<dbReference type="InterPro" id="IPR019422">
    <property type="entry name" value="7TM_GPCR_serpentine_rcpt_Srh"/>
</dbReference>
<dbReference type="PANTHER" id="PTHR22943">
    <property type="entry name" value="7-TRANSMEMBRANE DOMAIN RECEPTOR C.ELEGANS"/>
    <property type="match status" value="1"/>
</dbReference>
<dbReference type="Pfam" id="PF10318">
    <property type="entry name" value="7TM_GPCR_Srh"/>
    <property type="match status" value="1"/>
</dbReference>
<dbReference type="AlphaFoldDB" id="A0AAD4MK69"/>
<sequence>MVRFQMLVEFLYGYSDTSGFSWFRLLYDLVGVVDIILQTYNFIVIYVATPKSMHGYRFYLYFQTICDLFFELWYLLVVAPVLVRMPGCITFRSRLDLSNEYMRIEMAIVFFLGSLLICAQHYSCLYRFMVITKAEDDTVVHGFNRPFMKCIGVGILLMISATVGFCAYEIAADDQYVESAYHLVTAEREKQEHRIVKKKIYWWCLDWSNRLPWYYTIGTLFLASQIMNFIGFFAIIRLVKSVQNRLTPATYKMHVTLSILLCIQGLVPLFCMVIPMVFILVIGRLFNLPYVADLTRILFMLIGAFPLINGILVVTFIGPYRRFAISLWRRLWCIKRTVNVAPVVVSQTRTQGLVE</sequence>